<organism evidence="5 6">
    <name type="scientific">Marinobacter salarius</name>
    <dbReference type="NCBI Taxonomy" id="1420917"/>
    <lineage>
        <taxon>Bacteria</taxon>
        <taxon>Pseudomonadati</taxon>
        <taxon>Pseudomonadota</taxon>
        <taxon>Gammaproteobacteria</taxon>
        <taxon>Pseudomonadales</taxon>
        <taxon>Marinobacteraceae</taxon>
        <taxon>Marinobacter</taxon>
    </lineage>
</organism>
<keyword evidence="3" id="KW-0804">Transcription</keyword>
<dbReference type="PRINTS" id="PR00038">
    <property type="entry name" value="HTHLUXR"/>
</dbReference>
<dbReference type="AlphaFoldDB" id="A0A1W6K935"/>
<feature type="domain" description="HTH luxR-type" evidence="4">
    <location>
        <begin position="14"/>
        <end position="79"/>
    </location>
</feature>
<dbReference type="PANTHER" id="PTHR44688:SF16">
    <property type="entry name" value="DNA-BINDING TRANSCRIPTIONAL ACTIVATOR DEVR_DOSR"/>
    <property type="match status" value="1"/>
</dbReference>
<dbReference type="InterPro" id="IPR000792">
    <property type="entry name" value="Tscrpt_reg_LuxR_C"/>
</dbReference>
<dbReference type="Gene3D" id="1.10.10.10">
    <property type="entry name" value="Winged helix-like DNA-binding domain superfamily/Winged helix DNA-binding domain"/>
    <property type="match status" value="1"/>
</dbReference>
<dbReference type="CDD" id="cd06170">
    <property type="entry name" value="LuxR_C_like"/>
    <property type="match status" value="1"/>
</dbReference>
<dbReference type="SMART" id="SM00421">
    <property type="entry name" value="HTH_LUXR"/>
    <property type="match status" value="1"/>
</dbReference>
<evidence type="ECO:0000259" key="4">
    <source>
        <dbReference type="PROSITE" id="PS50043"/>
    </source>
</evidence>
<sequence length="132" mass="14726">MPKRIHHYEHLEPELGDTSHLSPRQREVAELISKGYKSIDIAVELGISLDTVNNHIDALKDKLSAFNKCDLICQMWIHGILERPKMMSLVAFMLCALASLPIGRTTVRAPQGRPKVAQVARVGRHEIPGVLS</sequence>
<dbReference type="GO" id="GO:0006355">
    <property type="term" value="P:regulation of DNA-templated transcription"/>
    <property type="evidence" value="ECO:0007669"/>
    <property type="project" value="InterPro"/>
</dbReference>
<protein>
    <submittedName>
        <fullName evidence="5">Transcriptional regulatory protein DesR</fullName>
    </submittedName>
</protein>
<dbReference type="PROSITE" id="PS00622">
    <property type="entry name" value="HTH_LUXR_1"/>
    <property type="match status" value="1"/>
</dbReference>
<evidence type="ECO:0000313" key="5">
    <source>
        <dbReference type="EMBL" id="ARM83946.1"/>
    </source>
</evidence>
<evidence type="ECO:0000256" key="2">
    <source>
        <dbReference type="ARBA" id="ARBA00023125"/>
    </source>
</evidence>
<dbReference type="PANTHER" id="PTHR44688">
    <property type="entry name" value="DNA-BINDING TRANSCRIPTIONAL ACTIVATOR DEVR_DOSR"/>
    <property type="match status" value="1"/>
</dbReference>
<keyword evidence="2" id="KW-0238">DNA-binding</keyword>
<dbReference type="SUPFAM" id="SSF46894">
    <property type="entry name" value="C-terminal effector domain of the bipartite response regulators"/>
    <property type="match status" value="1"/>
</dbReference>
<name>A0A1W6K935_9GAMM</name>
<gene>
    <name evidence="5" type="primary">desR</name>
    <name evidence="5" type="ORF">MARSALSMR5_01868</name>
</gene>
<dbReference type="Pfam" id="PF00196">
    <property type="entry name" value="GerE"/>
    <property type="match status" value="1"/>
</dbReference>
<accession>A0A1W6K935</accession>
<dbReference type="RefSeq" id="WP_085680291.1">
    <property type="nucleotide sequence ID" value="NZ_CP020931.1"/>
</dbReference>
<dbReference type="EMBL" id="CP020931">
    <property type="protein sequence ID" value="ARM83946.1"/>
    <property type="molecule type" value="Genomic_DNA"/>
</dbReference>
<evidence type="ECO:0000256" key="1">
    <source>
        <dbReference type="ARBA" id="ARBA00023015"/>
    </source>
</evidence>
<dbReference type="InterPro" id="IPR036388">
    <property type="entry name" value="WH-like_DNA-bd_sf"/>
</dbReference>
<dbReference type="InterPro" id="IPR016032">
    <property type="entry name" value="Sig_transdc_resp-reg_C-effctor"/>
</dbReference>
<keyword evidence="1" id="KW-0805">Transcription regulation</keyword>
<dbReference type="PROSITE" id="PS50043">
    <property type="entry name" value="HTH_LUXR_2"/>
    <property type="match status" value="1"/>
</dbReference>
<dbReference type="GeneID" id="77255828"/>
<dbReference type="GO" id="GO:0003677">
    <property type="term" value="F:DNA binding"/>
    <property type="evidence" value="ECO:0007669"/>
    <property type="project" value="UniProtKB-KW"/>
</dbReference>
<reference evidence="5 6" key="1">
    <citation type="submission" date="2017-04" db="EMBL/GenBank/DDBJ databases">
        <title>Genome Sequence of Marinobacter salarius strain SMR5 Isolated from a culture of the Diatom Skeletonema marinoi.</title>
        <authorList>
            <person name="Topel M."/>
            <person name="Pinder M.I.M."/>
            <person name="Johansson O.N."/>
            <person name="Kourtchenko O."/>
            <person name="Godhe A."/>
            <person name="Clarke A.K."/>
        </authorList>
    </citation>
    <scope>NUCLEOTIDE SEQUENCE [LARGE SCALE GENOMIC DNA]</scope>
    <source>
        <strain evidence="5 6">SMR5</strain>
    </source>
</reference>
<dbReference type="Proteomes" id="UP000193100">
    <property type="component" value="Chromosome"/>
</dbReference>
<evidence type="ECO:0000313" key="6">
    <source>
        <dbReference type="Proteomes" id="UP000193100"/>
    </source>
</evidence>
<evidence type="ECO:0000256" key="3">
    <source>
        <dbReference type="ARBA" id="ARBA00023163"/>
    </source>
</evidence>
<proteinExistence type="predicted"/>